<organism evidence="1 2">
    <name type="scientific">Candidatus Accumulibacter contiguus</name>
    <dbReference type="NCBI Taxonomy" id="2954381"/>
    <lineage>
        <taxon>Bacteria</taxon>
        <taxon>Pseudomonadati</taxon>
        <taxon>Pseudomonadota</taxon>
        <taxon>Betaproteobacteria</taxon>
        <taxon>Candidatus Accumulibacter</taxon>
    </lineage>
</organism>
<dbReference type="Gene3D" id="1.10.238.160">
    <property type="match status" value="1"/>
</dbReference>
<dbReference type="RefSeq" id="WP_169071616.1">
    <property type="nucleotide sequence ID" value="NZ_JAZKUC010000001.1"/>
</dbReference>
<evidence type="ECO:0000313" key="1">
    <source>
        <dbReference type="EMBL" id="NMQ07288.1"/>
    </source>
</evidence>
<dbReference type="EMBL" id="SPMX01000071">
    <property type="protein sequence ID" value="NMQ07288.1"/>
    <property type="molecule type" value="Genomic_DNA"/>
</dbReference>
<protein>
    <submittedName>
        <fullName evidence="1">AlpA family phage regulatory protein</fullName>
    </submittedName>
</protein>
<dbReference type="InterPro" id="IPR052931">
    <property type="entry name" value="Prophage_regulatory_activator"/>
</dbReference>
<reference evidence="1" key="1">
    <citation type="submission" date="2019-03" db="EMBL/GenBank/DDBJ databases">
        <title>Metabolic reconstructions from genomes of highly enriched 'Candidatus Accumulibacter' and 'Candidatus Competibacter' bioreactor populations.</title>
        <authorList>
            <person name="Annavajhala M.K."/>
            <person name="Welles L."/>
            <person name="Abbas B."/>
            <person name="Sorokin D."/>
            <person name="Park H."/>
            <person name="Van Loosdrecht M."/>
            <person name="Chandran K."/>
        </authorList>
    </citation>
    <scope>NUCLEOTIDE SEQUENCE</scope>
    <source>
        <strain evidence="1">SBR_L</strain>
    </source>
</reference>
<comment type="caution">
    <text evidence="1">The sequence shown here is derived from an EMBL/GenBank/DDBJ whole genome shotgun (WGS) entry which is preliminary data.</text>
</comment>
<dbReference type="PANTHER" id="PTHR36154:SF1">
    <property type="entry name" value="DNA-BINDING TRANSCRIPTIONAL ACTIVATOR ALPA"/>
    <property type="match status" value="1"/>
</dbReference>
<name>A0ABX1TDX0_9PROT</name>
<keyword evidence="2" id="KW-1185">Reference proteome</keyword>
<dbReference type="Proteomes" id="UP000886469">
    <property type="component" value="Unassembled WGS sequence"/>
</dbReference>
<dbReference type="PANTHER" id="PTHR36154">
    <property type="entry name" value="DNA-BINDING TRANSCRIPTIONAL ACTIVATOR ALPA"/>
    <property type="match status" value="1"/>
</dbReference>
<dbReference type="InterPro" id="IPR010260">
    <property type="entry name" value="AlpA"/>
</dbReference>
<dbReference type="Pfam" id="PF05930">
    <property type="entry name" value="Phage_AlpA"/>
    <property type="match status" value="1"/>
</dbReference>
<proteinExistence type="predicted"/>
<gene>
    <name evidence="1" type="ORF">E4Q08_19620</name>
</gene>
<sequence length="64" mass="7730">MTHEYWRERQVRDATKLSRSTRWRLESQGKFPRRRQLSANAVGWLRSEVEAWVVSREPVCGRRS</sequence>
<accession>A0ABX1TDX0</accession>
<evidence type="ECO:0000313" key="2">
    <source>
        <dbReference type="Proteomes" id="UP000886469"/>
    </source>
</evidence>